<accession>A0AAE4FUS9</accession>
<protein>
    <submittedName>
        <fullName evidence="1">Uncharacterized protein</fullName>
    </submittedName>
</protein>
<gene>
    <name evidence="1" type="ORF">RIF25_10570</name>
</gene>
<name>A0AAE4FUS9_9CYAN</name>
<evidence type="ECO:0000313" key="2">
    <source>
        <dbReference type="Proteomes" id="UP001268256"/>
    </source>
</evidence>
<evidence type="ECO:0000313" key="1">
    <source>
        <dbReference type="EMBL" id="MDS3861250.1"/>
    </source>
</evidence>
<organism evidence="1 2">
    <name type="scientific">Pseudocalidococcus azoricus BACA0444</name>
    <dbReference type="NCBI Taxonomy" id="2918990"/>
    <lineage>
        <taxon>Bacteria</taxon>
        <taxon>Bacillati</taxon>
        <taxon>Cyanobacteriota</taxon>
        <taxon>Cyanophyceae</taxon>
        <taxon>Acaryochloridales</taxon>
        <taxon>Thermosynechococcaceae</taxon>
        <taxon>Pseudocalidococcus</taxon>
        <taxon>Pseudocalidococcus azoricus</taxon>
    </lineage>
</organism>
<keyword evidence="2" id="KW-1185">Reference proteome</keyword>
<dbReference type="Proteomes" id="UP001268256">
    <property type="component" value="Unassembled WGS sequence"/>
</dbReference>
<reference evidence="2" key="1">
    <citation type="submission" date="2023-07" db="EMBL/GenBank/DDBJ databases">
        <authorList>
            <person name="Luz R."/>
            <person name="Cordeiro R."/>
            <person name="Fonseca A."/>
            <person name="Goncalves V."/>
        </authorList>
    </citation>
    <scope>NUCLEOTIDE SEQUENCE [LARGE SCALE GENOMIC DNA]</scope>
    <source>
        <strain evidence="2">BACA0444</strain>
    </source>
</reference>
<dbReference type="AlphaFoldDB" id="A0AAE4FUS9"/>
<dbReference type="RefSeq" id="WP_322878496.1">
    <property type="nucleotide sequence ID" value="NZ_JAVMIP010000010.1"/>
</dbReference>
<dbReference type="EMBL" id="JAVMIP010000010">
    <property type="protein sequence ID" value="MDS3861250.1"/>
    <property type="molecule type" value="Genomic_DNA"/>
</dbReference>
<sequence length="112" mass="12725">MIVVLRTSLKSLQQKMYKMTQLIALQALTRLAEDPQAIGRLLESLGELPNIPMPTMGGYVFWTDLGNIHGWRLQRNNVFGNYRILDPENVRRAWGGESAMIRAFGVLVTPRI</sequence>
<comment type="caution">
    <text evidence="1">The sequence shown here is derived from an EMBL/GenBank/DDBJ whole genome shotgun (WGS) entry which is preliminary data.</text>
</comment>
<proteinExistence type="predicted"/>